<evidence type="ECO:0000256" key="14">
    <source>
        <dbReference type="PIRSR" id="PIRSR006468-1"/>
    </source>
</evidence>
<evidence type="ECO:0000256" key="2">
    <source>
        <dbReference type="ARBA" id="ARBA00004824"/>
    </source>
</evidence>
<evidence type="ECO:0000256" key="13">
    <source>
        <dbReference type="ARBA" id="ARBA00049229"/>
    </source>
</evidence>
<dbReference type="InterPro" id="IPR036038">
    <property type="entry name" value="Aminotransferase-like"/>
</dbReference>
<comment type="catalytic activity">
    <reaction evidence="13 17">
        <text>L-leucine + 2-oxoglutarate = 4-methyl-2-oxopentanoate + L-glutamate</text>
        <dbReference type="Rhea" id="RHEA:18321"/>
        <dbReference type="ChEBI" id="CHEBI:16810"/>
        <dbReference type="ChEBI" id="CHEBI:17865"/>
        <dbReference type="ChEBI" id="CHEBI:29985"/>
        <dbReference type="ChEBI" id="CHEBI:57427"/>
        <dbReference type="EC" id="2.6.1.42"/>
    </reaction>
</comment>
<dbReference type="Gene3D" id="3.20.10.10">
    <property type="entry name" value="D-amino Acid Aminotransferase, subunit A, domain 2"/>
    <property type="match status" value="1"/>
</dbReference>
<evidence type="ECO:0000256" key="5">
    <source>
        <dbReference type="ARBA" id="ARBA00009320"/>
    </source>
</evidence>
<protein>
    <recommendedName>
        <fullName evidence="17">Branched-chain-amino-acid aminotransferase</fullName>
        <ecNumber evidence="17">2.6.1.42</ecNumber>
    </recommendedName>
</protein>
<keyword evidence="7 17" id="KW-0028">Amino-acid biosynthesis</keyword>
<keyword evidence="20" id="KW-1185">Reference proteome</keyword>
<comment type="pathway">
    <text evidence="3 18">Amino-acid biosynthesis; L-valine biosynthesis; L-valine from pyruvate: step 4/4.</text>
</comment>
<dbReference type="InterPro" id="IPR043131">
    <property type="entry name" value="BCAT-like_N"/>
</dbReference>
<name>A0A926HX11_9FIRM</name>
<evidence type="ECO:0000256" key="4">
    <source>
        <dbReference type="ARBA" id="ARBA00005072"/>
    </source>
</evidence>
<dbReference type="GO" id="GO:0004084">
    <property type="term" value="F:branched-chain-amino-acid transaminase activity"/>
    <property type="evidence" value="ECO:0007669"/>
    <property type="project" value="UniProtKB-EC"/>
</dbReference>
<dbReference type="Gene3D" id="3.30.470.10">
    <property type="match status" value="1"/>
</dbReference>
<evidence type="ECO:0000256" key="16">
    <source>
        <dbReference type="RuleBase" id="RU004516"/>
    </source>
</evidence>
<evidence type="ECO:0000256" key="7">
    <source>
        <dbReference type="ARBA" id="ARBA00022605"/>
    </source>
</evidence>
<gene>
    <name evidence="19" type="ORF">H8698_01085</name>
</gene>
<comment type="catalytic activity">
    <reaction evidence="11 17">
        <text>L-valine + 2-oxoglutarate = 3-methyl-2-oxobutanoate + L-glutamate</text>
        <dbReference type="Rhea" id="RHEA:24813"/>
        <dbReference type="ChEBI" id="CHEBI:11851"/>
        <dbReference type="ChEBI" id="CHEBI:16810"/>
        <dbReference type="ChEBI" id="CHEBI:29985"/>
        <dbReference type="ChEBI" id="CHEBI:57762"/>
        <dbReference type="EC" id="2.6.1.42"/>
    </reaction>
</comment>
<dbReference type="EMBL" id="JACRSU010000001">
    <property type="protein sequence ID" value="MBC8539569.1"/>
    <property type="molecule type" value="Genomic_DNA"/>
</dbReference>
<keyword evidence="10 17" id="KW-0100">Branched-chain amino acid biosynthesis</keyword>
<evidence type="ECO:0000313" key="20">
    <source>
        <dbReference type="Proteomes" id="UP000611762"/>
    </source>
</evidence>
<dbReference type="Proteomes" id="UP000611762">
    <property type="component" value="Unassembled WGS sequence"/>
</dbReference>
<dbReference type="InterPro" id="IPR033939">
    <property type="entry name" value="BCAT_family"/>
</dbReference>
<dbReference type="NCBIfam" id="TIGR01123">
    <property type="entry name" value="ilvE_II"/>
    <property type="match status" value="1"/>
</dbReference>
<proteinExistence type="inferred from homology"/>
<dbReference type="AlphaFoldDB" id="A0A926HX11"/>
<keyword evidence="8 17" id="KW-0808">Transferase</keyword>
<comment type="caution">
    <text evidence="19">The sequence shown here is derived from an EMBL/GenBank/DDBJ whole genome shotgun (WGS) entry which is preliminary data.</text>
</comment>
<organism evidence="19 20">
    <name type="scientific">Congzhengia minquanensis</name>
    <dbReference type="NCBI Taxonomy" id="2763657"/>
    <lineage>
        <taxon>Bacteria</taxon>
        <taxon>Bacillati</taxon>
        <taxon>Bacillota</taxon>
        <taxon>Clostridia</taxon>
        <taxon>Eubacteriales</taxon>
        <taxon>Oscillospiraceae</taxon>
        <taxon>Congzhengia</taxon>
    </lineage>
</organism>
<dbReference type="InterPro" id="IPR043132">
    <property type="entry name" value="BCAT-like_C"/>
</dbReference>
<dbReference type="InterPro" id="IPR001544">
    <property type="entry name" value="Aminotrans_IV"/>
</dbReference>
<dbReference type="Pfam" id="PF01063">
    <property type="entry name" value="Aminotran_4"/>
    <property type="match status" value="1"/>
</dbReference>
<keyword evidence="9 16" id="KW-0663">Pyridoxal phosphate</keyword>
<dbReference type="CDD" id="cd01557">
    <property type="entry name" value="BCAT_beta_family"/>
    <property type="match status" value="1"/>
</dbReference>
<dbReference type="InterPro" id="IPR018300">
    <property type="entry name" value="Aminotrans_IV_CS"/>
</dbReference>
<evidence type="ECO:0000256" key="11">
    <source>
        <dbReference type="ARBA" id="ARBA00048212"/>
    </source>
</evidence>
<accession>A0A926HX11</accession>
<evidence type="ECO:0000256" key="18">
    <source>
        <dbReference type="RuleBase" id="RU004519"/>
    </source>
</evidence>
<dbReference type="PANTHER" id="PTHR11825">
    <property type="entry name" value="SUBGROUP IIII AMINOTRANSFERASE"/>
    <property type="match status" value="1"/>
</dbReference>
<evidence type="ECO:0000256" key="9">
    <source>
        <dbReference type="ARBA" id="ARBA00022898"/>
    </source>
</evidence>
<comment type="pathway">
    <text evidence="4 18">Amino-acid biosynthesis; L-leucine biosynthesis; L-leucine from 3-methyl-2-oxobutanoate: step 4/4.</text>
</comment>
<sequence length="353" mass="39222">MEIKIVKTTTPKEKPAANALGFGKYFTDHMFVMDYSVEKGWHDARIIPYGPFEFEPSCMVFHYGQSIFEGLKAYKGADGGVLLYRPYENMKRMNRSNDRLCIPQIDEDFAVDAIRQLVLLDKDWIPEGEGTSLYIRPFVFGTDNALGVHPSHTYKFIVILSPVGSYYAGGLSPVKIWVESEYVRAVRGGIGAAKTAGNYAASLKAQEVAEKKGYSQVLWLDGVEQKYVEEVGAMNIFFKIGGEVVTPVLNGSILGGITRDSVIEVLRGSGYKVTERKISIDEVHEAYKNGKLEEVFGTGTAAVISPVGELCYKGEKMVINNNEIGEVSQMLYDTITGMQKGAIEDKYNFTYKI</sequence>
<evidence type="ECO:0000256" key="17">
    <source>
        <dbReference type="RuleBase" id="RU004517"/>
    </source>
</evidence>
<evidence type="ECO:0000313" key="19">
    <source>
        <dbReference type="EMBL" id="MBC8539569.1"/>
    </source>
</evidence>
<keyword evidence="6 17" id="KW-0032">Aminotransferase</keyword>
<evidence type="ECO:0000256" key="15">
    <source>
        <dbReference type="RuleBase" id="RU004106"/>
    </source>
</evidence>
<comment type="cofactor">
    <cofactor evidence="1 16">
        <name>pyridoxal 5'-phosphate</name>
        <dbReference type="ChEBI" id="CHEBI:597326"/>
    </cofactor>
</comment>
<dbReference type="InterPro" id="IPR005786">
    <property type="entry name" value="B_amino_transII"/>
</dbReference>
<evidence type="ECO:0000256" key="1">
    <source>
        <dbReference type="ARBA" id="ARBA00001933"/>
    </source>
</evidence>
<feature type="modified residue" description="N6-(pyridoxal phosphate)lysine" evidence="14">
    <location>
        <position position="194"/>
    </location>
</feature>
<evidence type="ECO:0000256" key="12">
    <source>
        <dbReference type="ARBA" id="ARBA00048798"/>
    </source>
</evidence>
<dbReference type="PIRSF" id="PIRSF006468">
    <property type="entry name" value="BCAT1"/>
    <property type="match status" value="1"/>
</dbReference>
<reference evidence="19" key="1">
    <citation type="submission" date="2020-08" db="EMBL/GenBank/DDBJ databases">
        <title>Genome public.</title>
        <authorList>
            <person name="Liu C."/>
            <person name="Sun Q."/>
        </authorList>
    </citation>
    <scope>NUCLEOTIDE SEQUENCE</scope>
    <source>
        <strain evidence="19">H8</strain>
    </source>
</reference>
<evidence type="ECO:0000256" key="10">
    <source>
        <dbReference type="ARBA" id="ARBA00023304"/>
    </source>
</evidence>
<dbReference type="PROSITE" id="PS00770">
    <property type="entry name" value="AA_TRANSFER_CLASS_4"/>
    <property type="match status" value="1"/>
</dbReference>
<evidence type="ECO:0000256" key="8">
    <source>
        <dbReference type="ARBA" id="ARBA00022679"/>
    </source>
</evidence>
<dbReference type="NCBIfam" id="NF009897">
    <property type="entry name" value="PRK13357.1"/>
    <property type="match status" value="1"/>
</dbReference>
<dbReference type="PANTHER" id="PTHR11825:SF44">
    <property type="entry name" value="BRANCHED-CHAIN-AMINO-ACID AMINOTRANSFERASE"/>
    <property type="match status" value="1"/>
</dbReference>
<evidence type="ECO:0000256" key="6">
    <source>
        <dbReference type="ARBA" id="ARBA00022576"/>
    </source>
</evidence>
<evidence type="ECO:0000256" key="3">
    <source>
        <dbReference type="ARBA" id="ARBA00004931"/>
    </source>
</evidence>
<comment type="similarity">
    <text evidence="5 15">Belongs to the class-IV pyridoxal-phosphate-dependent aminotransferase family.</text>
</comment>
<dbReference type="GO" id="GO:0009082">
    <property type="term" value="P:branched-chain amino acid biosynthetic process"/>
    <property type="evidence" value="ECO:0007669"/>
    <property type="project" value="UniProtKB-KW"/>
</dbReference>
<dbReference type="RefSeq" id="WP_249310771.1">
    <property type="nucleotide sequence ID" value="NZ_JACRSU010000001.1"/>
</dbReference>
<dbReference type="GO" id="GO:0008652">
    <property type="term" value="P:amino acid biosynthetic process"/>
    <property type="evidence" value="ECO:0007669"/>
    <property type="project" value="UniProtKB-KW"/>
</dbReference>
<comment type="catalytic activity">
    <reaction evidence="12 17">
        <text>L-isoleucine + 2-oxoglutarate = (S)-3-methyl-2-oxopentanoate + L-glutamate</text>
        <dbReference type="Rhea" id="RHEA:24801"/>
        <dbReference type="ChEBI" id="CHEBI:16810"/>
        <dbReference type="ChEBI" id="CHEBI:29985"/>
        <dbReference type="ChEBI" id="CHEBI:35146"/>
        <dbReference type="ChEBI" id="CHEBI:58045"/>
        <dbReference type="EC" id="2.6.1.42"/>
    </reaction>
</comment>
<comment type="pathway">
    <text evidence="2 18">Amino-acid biosynthesis; L-isoleucine biosynthesis; L-isoleucine from 2-oxobutanoate: step 4/4.</text>
</comment>
<dbReference type="EC" id="2.6.1.42" evidence="17"/>
<dbReference type="SUPFAM" id="SSF56752">
    <property type="entry name" value="D-aminoacid aminotransferase-like PLP-dependent enzymes"/>
    <property type="match status" value="1"/>
</dbReference>